<sequence>MRAESVDFAHRLQKLPLERLGGVVDIRVRGLMLARVENVAAGFFDVVQEAER</sequence>
<name>A0A3M6F3Z5_9PSED</name>
<protein>
    <submittedName>
        <fullName evidence="1">Uncharacterized protein</fullName>
    </submittedName>
</protein>
<dbReference type="AlphaFoldDB" id="A0A3M6F3Z5"/>
<gene>
    <name evidence="1" type="ORF">ALP05_200052</name>
</gene>
<evidence type="ECO:0000313" key="1">
    <source>
        <dbReference type="EMBL" id="RMV74676.1"/>
    </source>
</evidence>
<comment type="caution">
    <text evidence="1">The sequence shown here is derived from an EMBL/GenBank/DDBJ whole genome shotgun (WGS) entry which is preliminary data.</text>
</comment>
<dbReference type="Proteomes" id="UP000269872">
    <property type="component" value="Unassembled WGS sequence"/>
</dbReference>
<reference evidence="1 2" key="1">
    <citation type="submission" date="2018-08" db="EMBL/GenBank/DDBJ databases">
        <title>Recombination of ecologically and evolutionarily significant loci maintains genetic cohesion in the Pseudomonas syringae species complex.</title>
        <authorList>
            <person name="Dillon M."/>
            <person name="Thakur S."/>
            <person name="Almeida R.N.D."/>
            <person name="Weir B.S."/>
            <person name="Guttman D.S."/>
        </authorList>
    </citation>
    <scope>NUCLEOTIDE SEQUENCE [LARGE SCALE GENOMIC DNA]</scope>
    <source>
        <strain evidence="1 2">ICMP 7496</strain>
    </source>
</reference>
<organism evidence="1 2">
    <name type="scientific">Pseudomonas caricapapayae</name>
    <dbReference type="NCBI Taxonomy" id="46678"/>
    <lineage>
        <taxon>Bacteria</taxon>
        <taxon>Pseudomonadati</taxon>
        <taxon>Pseudomonadota</taxon>
        <taxon>Gammaproteobacteria</taxon>
        <taxon>Pseudomonadales</taxon>
        <taxon>Pseudomonadaceae</taxon>
        <taxon>Pseudomonas</taxon>
    </lineage>
</organism>
<accession>A0A3M6F3Z5</accession>
<evidence type="ECO:0000313" key="2">
    <source>
        <dbReference type="Proteomes" id="UP000269872"/>
    </source>
</evidence>
<dbReference type="EMBL" id="RBUY01000106">
    <property type="protein sequence ID" value="RMV74676.1"/>
    <property type="molecule type" value="Genomic_DNA"/>
</dbReference>
<proteinExistence type="predicted"/>